<sequence length="104" mass="11945">MSDIWVEVETNKGTNNVNSYRGKLSKKNFEAILAQRSGWICLQETYWVAEYHDHGENRMMAQGTLLGRDGIFAHFHGDTYLRAEHIVSISPVDGEEDRRQFLGT</sequence>
<dbReference type="Proteomes" id="UP000326354">
    <property type="component" value="Chromosome"/>
</dbReference>
<name>A0A5S9IIC1_UABAM</name>
<keyword evidence="2" id="KW-1185">Reference proteome</keyword>
<proteinExistence type="predicted"/>
<dbReference type="AlphaFoldDB" id="A0A5S9IIC1"/>
<evidence type="ECO:0000313" key="1">
    <source>
        <dbReference type="EMBL" id="BBM82194.1"/>
    </source>
</evidence>
<dbReference type="KEGG" id="uam:UABAM_00537"/>
<evidence type="ECO:0000313" key="2">
    <source>
        <dbReference type="Proteomes" id="UP000326354"/>
    </source>
</evidence>
<organism evidence="1 2">
    <name type="scientific">Uabimicrobium amorphum</name>
    <dbReference type="NCBI Taxonomy" id="2596890"/>
    <lineage>
        <taxon>Bacteria</taxon>
        <taxon>Pseudomonadati</taxon>
        <taxon>Planctomycetota</taxon>
        <taxon>Candidatus Uabimicrobiia</taxon>
        <taxon>Candidatus Uabimicrobiales</taxon>
        <taxon>Candidatus Uabimicrobiaceae</taxon>
        <taxon>Candidatus Uabimicrobium</taxon>
    </lineage>
</organism>
<accession>A0A5S9IIC1</accession>
<protein>
    <submittedName>
        <fullName evidence="1">Uncharacterized protein</fullName>
    </submittedName>
</protein>
<gene>
    <name evidence="1" type="ORF">UABAM_00537</name>
</gene>
<dbReference type="EMBL" id="AP019860">
    <property type="protein sequence ID" value="BBM82194.1"/>
    <property type="molecule type" value="Genomic_DNA"/>
</dbReference>
<dbReference type="OrthoDB" id="5703295at2"/>
<dbReference type="RefSeq" id="WP_151966446.1">
    <property type="nucleotide sequence ID" value="NZ_AP019860.1"/>
</dbReference>
<reference evidence="1 2" key="1">
    <citation type="submission" date="2019-08" db="EMBL/GenBank/DDBJ databases">
        <title>Complete genome sequence of Candidatus Uab amorphum.</title>
        <authorList>
            <person name="Shiratori T."/>
            <person name="Suzuki S."/>
            <person name="Kakizawa Y."/>
            <person name="Ishida K."/>
        </authorList>
    </citation>
    <scope>NUCLEOTIDE SEQUENCE [LARGE SCALE GENOMIC DNA]</scope>
    <source>
        <strain evidence="1 2">SRT547</strain>
    </source>
</reference>